<comment type="subcellular location">
    <subcellularLocation>
        <location evidence="1">Cell membrane</location>
        <topology evidence="1">Multi-pass membrane protein</topology>
    </subcellularLocation>
</comment>
<keyword evidence="6 11" id="KW-0812">Transmembrane</keyword>
<keyword evidence="5" id="KW-0997">Cell inner membrane</keyword>
<evidence type="ECO:0000313" key="12">
    <source>
        <dbReference type="EMBL" id="MBO1107703.1"/>
    </source>
</evidence>
<dbReference type="Gene3D" id="1.20.58.340">
    <property type="entry name" value="Magnesium transport protein CorA, transmembrane region"/>
    <property type="match status" value="2"/>
</dbReference>
<comment type="similarity">
    <text evidence="2">Belongs to the CorA metal ion transporter (MIT) (TC 1.A.35) family.</text>
</comment>
<evidence type="ECO:0000256" key="10">
    <source>
        <dbReference type="ARBA" id="ARBA00023136"/>
    </source>
</evidence>
<name>A0A8I1W587_PLESH</name>
<evidence type="ECO:0000256" key="7">
    <source>
        <dbReference type="ARBA" id="ARBA00022833"/>
    </source>
</evidence>
<evidence type="ECO:0000256" key="8">
    <source>
        <dbReference type="ARBA" id="ARBA00022989"/>
    </source>
</evidence>
<keyword evidence="8 11" id="KW-1133">Transmembrane helix</keyword>
<dbReference type="PANTHER" id="PTHR46494">
    <property type="entry name" value="CORA FAMILY METAL ION TRANSPORTER (EUROFUNG)"/>
    <property type="match status" value="1"/>
</dbReference>
<keyword evidence="4" id="KW-1003">Cell membrane</keyword>
<evidence type="ECO:0000256" key="4">
    <source>
        <dbReference type="ARBA" id="ARBA00022475"/>
    </source>
</evidence>
<evidence type="ECO:0000256" key="3">
    <source>
        <dbReference type="ARBA" id="ARBA00022448"/>
    </source>
</evidence>
<dbReference type="GO" id="GO:0015087">
    <property type="term" value="F:cobalt ion transmembrane transporter activity"/>
    <property type="evidence" value="ECO:0007669"/>
    <property type="project" value="TreeGrafter"/>
</dbReference>
<protein>
    <submittedName>
        <fullName evidence="12">Zinc transporter ZntB</fullName>
    </submittedName>
</protein>
<dbReference type="NCBIfam" id="NF007092">
    <property type="entry name" value="PRK09546.1"/>
    <property type="match status" value="1"/>
</dbReference>
<keyword evidence="10 11" id="KW-0472">Membrane</keyword>
<dbReference type="AlphaFoldDB" id="A0A8I1W587"/>
<evidence type="ECO:0000256" key="9">
    <source>
        <dbReference type="ARBA" id="ARBA00023065"/>
    </source>
</evidence>
<feature type="transmembrane region" description="Helical" evidence="11">
    <location>
        <begin position="309"/>
        <end position="329"/>
    </location>
</feature>
<dbReference type="InterPro" id="IPR045861">
    <property type="entry name" value="CorA_cytoplasmic_dom"/>
</dbReference>
<feature type="transmembrane region" description="Helical" evidence="11">
    <location>
        <begin position="276"/>
        <end position="297"/>
    </location>
</feature>
<evidence type="ECO:0000256" key="1">
    <source>
        <dbReference type="ARBA" id="ARBA00004651"/>
    </source>
</evidence>
<dbReference type="SUPFAM" id="SSF144083">
    <property type="entry name" value="Magnesium transport protein CorA, transmembrane region"/>
    <property type="match status" value="1"/>
</dbReference>
<dbReference type="Pfam" id="PF01544">
    <property type="entry name" value="CorA"/>
    <property type="match status" value="1"/>
</dbReference>
<gene>
    <name evidence="12" type="primary">zntB</name>
    <name evidence="12" type="ORF">J2R62_05615</name>
</gene>
<dbReference type="SUPFAM" id="SSF143865">
    <property type="entry name" value="CorA soluble domain-like"/>
    <property type="match status" value="1"/>
</dbReference>
<dbReference type="InterPro" id="IPR045863">
    <property type="entry name" value="CorA_TM1_TM2"/>
</dbReference>
<dbReference type="CDD" id="cd12833">
    <property type="entry name" value="ZntB-like_1"/>
    <property type="match status" value="1"/>
</dbReference>
<dbReference type="RefSeq" id="WP_207541799.1">
    <property type="nucleotide sequence ID" value="NZ_JAFNAA010000004.1"/>
</dbReference>
<evidence type="ECO:0000256" key="5">
    <source>
        <dbReference type="ARBA" id="ARBA00022519"/>
    </source>
</evidence>
<evidence type="ECO:0000256" key="11">
    <source>
        <dbReference type="SAM" id="Phobius"/>
    </source>
</evidence>
<accession>A0A8I1W587</accession>
<comment type="caution">
    <text evidence="12">The sequence shown here is derived from an EMBL/GenBank/DDBJ whole genome shotgun (WGS) entry which is preliminary data.</text>
</comment>
<evidence type="ECO:0000256" key="2">
    <source>
        <dbReference type="ARBA" id="ARBA00009765"/>
    </source>
</evidence>
<dbReference type="PANTHER" id="PTHR46494:SF3">
    <property type="entry name" value="ZINC TRANSPORT PROTEIN ZNTB"/>
    <property type="match status" value="1"/>
</dbReference>
<reference evidence="12" key="1">
    <citation type="submission" date="2021-03" db="EMBL/GenBank/DDBJ databases">
        <title>Plesiomonas shigelloides zfcc0051, isolated from zebrafish feces.</title>
        <authorList>
            <person name="Vanderhoek Z."/>
            <person name="Gaulke C."/>
        </authorList>
    </citation>
    <scope>NUCLEOTIDE SEQUENCE</scope>
    <source>
        <strain evidence="12">Zfcc0051</strain>
    </source>
</reference>
<keyword evidence="7" id="KW-0862">Zinc</keyword>
<proteinExistence type="inferred from homology"/>
<evidence type="ECO:0000313" key="13">
    <source>
        <dbReference type="Proteomes" id="UP000664658"/>
    </source>
</evidence>
<dbReference type="Proteomes" id="UP000664658">
    <property type="component" value="Unassembled WGS sequence"/>
</dbReference>
<keyword evidence="3" id="KW-0813">Transport</keyword>
<keyword evidence="9" id="KW-0406">Ion transport</keyword>
<dbReference type="GO" id="GO:0015095">
    <property type="term" value="F:magnesium ion transmembrane transporter activity"/>
    <property type="evidence" value="ECO:0007669"/>
    <property type="project" value="TreeGrafter"/>
</dbReference>
<dbReference type="GO" id="GO:0005886">
    <property type="term" value="C:plasma membrane"/>
    <property type="evidence" value="ECO:0007669"/>
    <property type="project" value="UniProtKB-SubCell"/>
</dbReference>
<dbReference type="EMBL" id="JAFNAA010000004">
    <property type="protein sequence ID" value="MBO1107703.1"/>
    <property type="molecule type" value="Genomic_DNA"/>
</dbReference>
<dbReference type="InterPro" id="IPR002523">
    <property type="entry name" value="MgTranspt_CorA/ZnTranspt_ZntB"/>
</dbReference>
<sequence>MQVNDVQVKGAISALWLDGQGGALPIDKLVKANTTQAKDAKLSAEQGPVWLHLDYSQPDSANWIRDTGLLPENVKEALLGESSRPRFTRLGEGVLITLRSINYNNDERPDQMVALRAYVSRDLIVSSRRRRLFSVEDLETELWNGNGPTNSSEWVVEICDCMTDYASEFIDDLHEVIIELEDGLLEHKIPDRGRLALIRKQLIVLRRYLSPQRDVYSRIAAEKISWFDDDDKRRMQEVSERLGRTLDDLDAAISRTSVLADEIANLLADAMNRRTYAMSLLAMMFLPISFLTGLFGVNLEGIPGKGFAGSFPLFCLALVGLAGGIGFWLKRKRWL</sequence>
<organism evidence="12 13">
    <name type="scientific">Plesiomonas shigelloides</name>
    <name type="common">Aeromonas shigelloides</name>
    <dbReference type="NCBI Taxonomy" id="703"/>
    <lineage>
        <taxon>Bacteria</taxon>
        <taxon>Pseudomonadati</taxon>
        <taxon>Pseudomonadota</taxon>
        <taxon>Gammaproteobacteria</taxon>
        <taxon>Enterobacterales</taxon>
        <taxon>Enterobacteriaceae</taxon>
        <taxon>Plesiomonas</taxon>
    </lineage>
</organism>
<dbReference type="Gene3D" id="3.30.460.20">
    <property type="entry name" value="CorA soluble domain-like"/>
    <property type="match status" value="1"/>
</dbReference>
<evidence type="ECO:0000256" key="6">
    <source>
        <dbReference type="ARBA" id="ARBA00022692"/>
    </source>
</evidence>
<dbReference type="GO" id="GO:0050897">
    <property type="term" value="F:cobalt ion binding"/>
    <property type="evidence" value="ECO:0007669"/>
    <property type="project" value="TreeGrafter"/>
</dbReference>
<dbReference type="GO" id="GO:0000287">
    <property type="term" value="F:magnesium ion binding"/>
    <property type="evidence" value="ECO:0007669"/>
    <property type="project" value="TreeGrafter"/>
</dbReference>